<evidence type="ECO:0000313" key="3">
    <source>
        <dbReference type="Proteomes" id="UP000236592"/>
    </source>
</evidence>
<dbReference type="KEGG" id="taj:C1A40_06425"/>
<evidence type="ECO:0000313" key="2">
    <source>
        <dbReference type="EMBL" id="AUS05126.1"/>
    </source>
</evidence>
<reference evidence="3" key="1">
    <citation type="submission" date="2018-01" db="EMBL/GenBank/DDBJ databases">
        <title>Complete genome of Tamlana sp. UJ94.</title>
        <authorList>
            <person name="Jung J."/>
            <person name="Chung D."/>
            <person name="Bae S.S."/>
            <person name="Baek K."/>
        </authorList>
    </citation>
    <scope>NUCLEOTIDE SEQUENCE [LARGE SCALE GENOMIC DNA]</scope>
    <source>
        <strain evidence="3">UJ94</strain>
    </source>
</reference>
<evidence type="ECO:0000256" key="1">
    <source>
        <dbReference type="SAM" id="SignalP"/>
    </source>
</evidence>
<dbReference type="Proteomes" id="UP000236592">
    <property type="component" value="Chromosome"/>
</dbReference>
<name>A0A2I7SGT6_9FLAO</name>
<protein>
    <recommendedName>
        <fullName evidence="4">DUF4595 domain-containing protein</fullName>
    </recommendedName>
</protein>
<dbReference type="AlphaFoldDB" id="A0A2I7SGT6"/>
<feature type="signal peptide" evidence="1">
    <location>
        <begin position="1"/>
        <end position="22"/>
    </location>
</feature>
<accession>A0A2I7SGT6</accession>
<keyword evidence="3" id="KW-1185">Reference proteome</keyword>
<organism evidence="2 3">
    <name type="scientific">Pseudotamlana carrageenivorans</name>
    <dbReference type="NCBI Taxonomy" id="2069432"/>
    <lineage>
        <taxon>Bacteria</taxon>
        <taxon>Pseudomonadati</taxon>
        <taxon>Bacteroidota</taxon>
        <taxon>Flavobacteriia</taxon>
        <taxon>Flavobacteriales</taxon>
        <taxon>Flavobacteriaceae</taxon>
        <taxon>Pseudotamlana</taxon>
    </lineage>
</organism>
<keyword evidence="1" id="KW-0732">Signal</keyword>
<proteinExistence type="predicted"/>
<dbReference type="EMBL" id="CP025938">
    <property type="protein sequence ID" value="AUS05126.1"/>
    <property type="molecule type" value="Genomic_DNA"/>
</dbReference>
<gene>
    <name evidence="2" type="ORF">C1A40_06425</name>
</gene>
<dbReference type="PROSITE" id="PS51257">
    <property type="entry name" value="PROKAR_LIPOPROTEIN"/>
    <property type="match status" value="1"/>
</dbReference>
<evidence type="ECO:0008006" key="4">
    <source>
        <dbReference type="Google" id="ProtNLM"/>
    </source>
</evidence>
<sequence>MKKQFLKLSLVMLGLVSVSCSSEETSDEKENNTDETQKYITSIKKQNSNDWEVSTQFIYENDKLKYTFLDDCSGELNYYEYNSKGKISKSYRGNIQLAEETFNPDVFDLEAFINHDYTQVLKYYYEDDTLIRIQKDESFIDYQFTYYDDGKLQTVEWFIDGVGLWEKLTFDYSEGKVSKMNKKEFNTSGGTATSNYDYTFEFDDKPNPFYNLVENYNLMFQYTCTGFDYISSEDMGLKLFKNNVKKVLRDGEEIYSATYQYDENNYPNRVSFTNTRTSGVLLLTYLK</sequence>
<feature type="chain" id="PRO_5014437751" description="DUF4595 domain-containing protein" evidence="1">
    <location>
        <begin position="23"/>
        <end position="287"/>
    </location>
</feature>